<dbReference type="STRING" id="23.BEL05_17765"/>
<dbReference type="RefSeq" id="WP_069670077.1">
    <property type="nucleotide sequence ID" value="NZ_BPFF01000074.1"/>
</dbReference>
<comment type="caution">
    <text evidence="2">The sequence shown here is derived from an EMBL/GenBank/DDBJ whole genome shotgun (WGS) entry which is preliminary data.</text>
</comment>
<keyword evidence="1" id="KW-1133">Transmembrane helix</keyword>
<feature type="transmembrane region" description="Helical" evidence="1">
    <location>
        <begin position="7"/>
        <end position="26"/>
    </location>
</feature>
<keyword evidence="1" id="KW-0812">Transmembrane</keyword>
<keyword evidence="1" id="KW-0472">Membrane</keyword>
<gene>
    <name evidence="2" type="ORF">BEL05_17765</name>
</gene>
<name>A0A1E5IYQ7_SHECO</name>
<dbReference type="EMBL" id="MCBT01000003">
    <property type="protein sequence ID" value="OEG75669.1"/>
    <property type="molecule type" value="Genomic_DNA"/>
</dbReference>
<sequence length="150" mass="17099">MALSRKKWNNIIIFASIFMVAILTLLDNEREKLPDDAQPLFDDAAPLQQLQYDDFWLSEGGFSWQCEASILNCDEWANAWSKVQISPIEKLIPPESTPHELVIQIQDIATPQLWLFYRQQGLLKSPSGNWYQIPPSLRASLNPIISAASQ</sequence>
<evidence type="ECO:0000313" key="2">
    <source>
        <dbReference type="EMBL" id="OEG75669.1"/>
    </source>
</evidence>
<organism evidence="2 3">
    <name type="scientific">Shewanella colwelliana</name>
    <name type="common">Alteromonas colwelliana</name>
    <dbReference type="NCBI Taxonomy" id="23"/>
    <lineage>
        <taxon>Bacteria</taxon>
        <taxon>Pseudomonadati</taxon>
        <taxon>Pseudomonadota</taxon>
        <taxon>Gammaproteobacteria</taxon>
        <taxon>Alteromonadales</taxon>
        <taxon>Shewanellaceae</taxon>
        <taxon>Shewanella</taxon>
    </lineage>
</organism>
<dbReference type="Proteomes" id="UP000095230">
    <property type="component" value="Unassembled WGS sequence"/>
</dbReference>
<proteinExistence type="predicted"/>
<accession>A0A1E5IYQ7</accession>
<protein>
    <submittedName>
        <fullName evidence="2">Uncharacterized protein</fullName>
    </submittedName>
</protein>
<dbReference type="OrthoDB" id="5587008at2"/>
<evidence type="ECO:0000313" key="3">
    <source>
        <dbReference type="Proteomes" id="UP000095230"/>
    </source>
</evidence>
<reference evidence="2 3" key="1">
    <citation type="submission" date="2016-07" db="EMBL/GenBank/DDBJ databases">
        <title>Whole-genome of two Shewanella species isolated from a digestive organ of sea cucumber Apostichopus japonicus Selenka 1867.</title>
        <authorList>
            <person name="Hong H.-H."/>
            <person name="Choi H."/>
            <person name="Cheon S."/>
            <person name="Oh J.-S."/>
            <person name="Lee H.-G."/>
            <person name="Park C."/>
        </authorList>
    </citation>
    <scope>NUCLEOTIDE SEQUENCE [LARGE SCALE GENOMIC DNA]</scope>
    <source>
        <strain evidence="2 3">CSB03KR</strain>
    </source>
</reference>
<evidence type="ECO:0000256" key="1">
    <source>
        <dbReference type="SAM" id="Phobius"/>
    </source>
</evidence>
<dbReference type="AlphaFoldDB" id="A0A1E5IYQ7"/>